<accession>A0AAJ0BBS7</accession>
<feature type="region of interest" description="Disordered" evidence="1">
    <location>
        <begin position="521"/>
        <end position="540"/>
    </location>
</feature>
<evidence type="ECO:0000313" key="3">
    <source>
        <dbReference type="Proteomes" id="UP001239445"/>
    </source>
</evidence>
<feature type="compositionally biased region" description="Low complexity" evidence="1">
    <location>
        <begin position="254"/>
        <end position="268"/>
    </location>
</feature>
<keyword evidence="3" id="KW-1185">Reference proteome</keyword>
<evidence type="ECO:0000256" key="1">
    <source>
        <dbReference type="SAM" id="MobiDB-lite"/>
    </source>
</evidence>
<dbReference type="Proteomes" id="UP001239445">
    <property type="component" value="Unassembled WGS sequence"/>
</dbReference>
<feature type="region of interest" description="Disordered" evidence="1">
    <location>
        <begin position="228"/>
        <end position="273"/>
    </location>
</feature>
<evidence type="ECO:0008006" key="4">
    <source>
        <dbReference type="Google" id="ProtNLM"/>
    </source>
</evidence>
<protein>
    <recommendedName>
        <fullName evidence="4">Fungal N-terminal domain-containing protein</fullName>
    </recommendedName>
</protein>
<proteinExistence type="predicted"/>
<comment type="caution">
    <text evidence="2">The sequence shown here is derived from an EMBL/GenBank/DDBJ whole genome shotgun (WGS) entry which is preliminary data.</text>
</comment>
<reference evidence="2" key="1">
    <citation type="submission" date="2023-06" db="EMBL/GenBank/DDBJ databases">
        <title>Genome-scale phylogeny and comparative genomics of the fungal order Sordariales.</title>
        <authorList>
            <consortium name="Lawrence Berkeley National Laboratory"/>
            <person name="Hensen N."/>
            <person name="Bonometti L."/>
            <person name="Westerberg I."/>
            <person name="Brannstrom I.O."/>
            <person name="Guillou S."/>
            <person name="Cros-Aarteil S."/>
            <person name="Calhoun S."/>
            <person name="Haridas S."/>
            <person name="Kuo A."/>
            <person name="Mondo S."/>
            <person name="Pangilinan J."/>
            <person name="Riley R."/>
            <person name="Labutti K."/>
            <person name="Andreopoulos B."/>
            <person name="Lipzen A."/>
            <person name="Chen C."/>
            <person name="Yanf M."/>
            <person name="Daum C."/>
            <person name="Ng V."/>
            <person name="Clum A."/>
            <person name="Steindorff A."/>
            <person name="Ohm R."/>
            <person name="Martin F."/>
            <person name="Silar P."/>
            <person name="Natvig D."/>
            <person name="Lalanne C."/>
            <person name="Gautier V."/>
            <person name="Ament-Velasquez S.L."/>
            <person name="Kruys A."/>
            <person name="Hutchinson M.I."/>
            <person name="Powell A.J."/>
            <person name="Barry K."/>
            <person name="Miller A.N."/>
            <person name="Grigoriev I.V."/>
            <person name="Debuchy R."/>
            <person name="Gladieux P."/>
            <person name="Thoren M.H."/>
            <person name="Johannesson H."/>
        </authorList>
    </citation>
    <scope>NUCLEOTIDE SEQUENCE</scope>
    <source>
        <strain evidence="2">PSN4</strain>
    </source>
</reference>
<sequence>MEALAVAASIVGLVSLAIQLTDKLWVLTIDAPFDQRNELSKTLTSSISLLKGVEDLASKSNKTNLSSQSRMIMHSLALLLEDYTEEMKEWHRRASRLLESSGKWSQRGFSRFMGLKSRYQRTIKEGITFYEDRIGKCLAIIGRELDFDNNVKLDDIHTKLDNIILTVTGQASEVTGKLEKLSSSGDSVLSHAQSTDRKLDDVSSGVASLEAEFRELKTALLDFVSSSSASTSQSRGDSRKRPKHQASVVHANISDDQSQPESQESGSHGEPEFEPLLNAANALSKMVQVLYPPLVSDYVATLLSWQLLARFNEVIHENQTGLDKRSAPGTRLCQKSGRSKVRKRARQLLALRKFCLREGLSEAVVRVEEAFGVNEEMLAQWAETEGRDSEKKRKWMEMLTNMSPATPEDRELDWATRINSWLFRVFEAYPEYSRLHRNIYAPKKSDAYSKVDDVYLSATDEQQQKIILRYWFLDSARTTGPDSSQSSVPDTDATIQPSIIDVDNDFDISLAEEASAWTSNIPGRSHRLPPSHLNPNEDGPRLVREPVLAGQYFEPEANFNYYQSLLEISELVPDRYKQASREALSEYGGRTDDLPVLIHAIIPFECQVYDFASAMLFFKGQRQS</sequence>
<organism evidence="2 3">
    <name type="scientific">Echria macrotheca</name>
    <dbReference type="NCBI Taxonomy" id="438768"/>
    <lineage>
        <taxon>Eukaryota</taxon>
        <taxon>Fungi</taxon>
        <taxon>Dikarya</taxon>
        <taxon>Ascomycota</taxon>
        <taxon>Pezizomycotina</taxon>
        <taxon>Sordariomycetes</taxon>
        <taxon>Sordariomycetidae</taxon>
        <taxon>Sordariales</taxon>
        <taxon>Schizotheciaceae</taxon>
        <taxon>Echria</taxon>
    </lineage>
</organism>
<gene>
    <name evidence="2" type="ORF">QBC47DRAFT_188722</name>
</gene>
<evidence type="ECO:0000313" key="2">
    <source>
        <dbReference type="EMBL" id="KAK1755390.1"/>
    </source>
</evidence>
<dbReference type="EMBL" id="MU839833">
    <property type="protein sequence ID" value="KAK1755390.1"/>
    <property type="molecule type" value="Genomic_DNA"/>
</dbReference>
<dbReference type="AlphaFoldDB" id="A0AAJ0BBS7"/>
<name>A0AAJ0BBS7_9PEZI</name>